<organism evidence="3 4">
    <name type="scientific">Williamsia herbipolensis</name>
    <dbReference type="NCBI Taxonomy" id="1603258"/>
    <lineage>
        <taxon>Bacteria</taxon>
        <taxon>Bacillati</taxon>
        <taxon>Actinomycetota</taxon>
        <taxon>Actinomycetes</taxon>
        <taxon>Mycobacteriales</taxon>
        <taxon>Nocardiaceae</taxon>
        <taxon>Williamsia</taxon>
    </lineage>
</organism>
<dbReference type="InterPro" id="IPR043128">
    <property type="entry name" value="Rev_trsase/Diguanyl_cyclase"/>
</dbReference>
<dbReference type="SUPFAM" id="SSF55073">
    <property type="entry name" value="Nucleotide cyclase"/>
    <property type="match status" value="1"/>
</dbReference>
<dbReference type="Gene3D" id="3.30.450.20">
    <property type="entry name" value="PAS domain"/>
    <property type="match status" value="2"/>
</dbReference>
<keyword evidence="4" id="KW-1185">Reference proteome</keyword>
<dbReference type="AlphaFoldDB" id="A0AAU4JYV4"/>
<dbReference type="GO" id="GO:0052621">
    <property type="term" value="F:diguanylate cyclase activity"/>
    <property type="evidence" value="ECO:0007669"/>
    <property type="project" value="UniProtKB-EC"/>
</dbReference>
<dbReference type="NCBIfam" id="TIGR00229">
    <property type="entry name" value="sensory_box"/>
    <property type="match status" value="2"/>
</dbReference>
<dbReference type="SMART" id="SM00091">
    <property type="entry name" value="PAS"/>
    <property type="match status" value="2"/>
</dbReference>
<dbReference type="PANTHER" id="PTHR44757:SF2">
    <property type="entry name" value="BIOFILM ARCHITECTURE MAINTENANCE PROTEIN MBAA"/>
    <property type="match status" value="1"/>
</dbReference>
<protein>
    <submittedName>
        <fullName evidence="3">Diguanylate cyclase</fullName>
        <ecNumber evidence="3">2.7.7.65</ecNumber>
    </submittedName>
</protein>
<keyword evidence="3" id="KW-0808">Transferase</keyword>
<dbReference type="Proteomes" id="UP001432128">
    <property type="component" value="Chromosome"/>
</dbReference>
<dbReference type="SUPFAM" id="SSF55785">
    <property type="entry name" value="PYP-like sensor domain (PAS domain)"/>
    <property type="match status" value="2"/>
</dbReference>
<feature type="domain" description="GGDEF" evidence="2">
    <location>
        <begin position="291"/>
        <end position="423"/>
    </location>
</feature>
<evidence type="ECO:0000259" key="1">
    <source>
        <dbReference type="PROSITE" id="PS50112"/>
    </source>
</evidence>
<dbReference type="PANTHER" id="PTHR44757">
    <property type="entry name" value="DIGUANYLATE CYCLASE DGCP"/>
    <property type="match status" value="1"/>
</dbReference>
<dbReference type="RefSeq" id="WP_328856502.1">
    <property type="nucleotide sequence ID" value="NZ_CP108021.1"/>
</dbReference>
<dbReference type="PROSITE" id="PS50887">
    <property type="entry name" value="GGDEF"/>
    <property type="match status" value="1"/>
</dbReference>
<dbReference type="InterPro" id="IPR000014">
    <property type="entry name" value="PAS"/>
</dbReference>
<dbReference type="Pfam" id="PF13426">
    <property type="entry name" value="PAS_9"/>
    <property type="match status" value="2"/>
</dbReference>
<reference evidence="3 4" key="1">
    <citation type="submission" date="2022-10" db="EMBL/GenBank/DDBJ databases">
        <title>The complete genomes of actinobacterial strains from the NBC collection.</title>
        <authorList>
            <person name="Joergensen T.S."/>
            <person name="Alvarez Arevalo M."/>
            <person name="Sterndorff E.B."/>
            <person name="Faurdal D."/>
            <person name="Vuksanovic O."/>
            <person name="Mourched A.-S."/>
            <person name="Charusanti P."/>
            <person name="Shaw S."/>
            <person name="Blin K."/>
            <person name="Weber T."/>
        </authorList>
    </citation>
    <scope>NUCLEOTIDE SEQUENCE [LARGE SCALE GENOMIC DNA]</scope>
    <source>
        <strain evidence="3 4">NBC_00319</strain>
    </source>
</reference>
<feature type="domain" description="PAS" evidence="1">
    <location>
        <begin position="129"/>
        <end position="181"/>
    </location>
</feature>
<sequence>MTDPDRHYKILIDHSPDAIVVHEGRRLVFVNPAALRLVGAHSPDQVVGHLFSEFVDQGSLVALRERIRSLEVEGVPSTPTEMTLRCIGGRQTPVESRSVLTLWEGRPAYLAVLRDLSAQRAAERAAAVAEHQFASVVSTLAEGVIVQDPDGIVQSINAAAASALGVDAAAVVGRDLPRELVRAITVVDTDGRPVAHADLPHVTTSRTGRPTRFLLGVTRPDGTQVWLRGTSALIDDHPLSHLVASFTDITAERIAAAQLAYQATHDSLTDLPNRLHLVSVLTETMASTERGPIAVLYVDLDNLKTINDSFGHSVGDAVLREVARRLRAVVPDGCQVGRVGGDEFVVLLAGPSADTDEVSDAVHHTLSRPLELDGWTMGVGASIGHVVVPQGDTRTIDDLLRDADMAMYAAKEAGGNRTVRFSSERTR</sequence>
<dbReference type="CDD" id="cd00130">
    <property type="entry name" value="PAS"/>
    <property type="match status" value="2"/>
</dbReference>
<dbReference type="Pfam" id="PF00990">
    <property type="entry name" value="GGDEF"/>
    <property type="match status" value="1"/>
</dbReference>
<dbReference type="InterPro" id="IPR052155">
    <property type="entry name" value="Biofilm_reg_signaling"/>
</dbReference>
<proteinExistence type="predicted"/>
<name>A0AAU4JYV4_9NOCA</name>
<dbReference type="SMART" id="SM00086">
    <property type="entry name" value="PAC"/>
    <property type="match status" value="2"/>
</dbReference>
<gene>
    <name evidence="3" type="ORF">OG579_14490</name>
</gene>
<dbReference type="KEGG" id="whr:OG579_14490"/>
<keyword evidence="3" id="KW-0548">Nucleotidyltransferase</keyword>
<evidence type="ECO:0000313" key="3">
    <source>
        <dbReference type="EMBL" id="WUM18930.1"/>
    </source>
</evidence>
<dbReference type="SMART" id="SM00267">
    <property type="entry name" value="GGDEF"/>
    <property type="match status" value="1"/>
</dbReference>
<dbReference type="InterPro" id="IPR001610">
    <property type="entry name" value="PAC"/>
</dbReference>
<dbReference type="CDD" id="cd01949">
    <property type="entry name" value="GGDEF"/>
    <property type="match status" value="1"/>
</dbReference>
<evidence type="ECO:0000313" key="4">
    <source>
        <dbReference type="Proteomes" id="UP001432128"/>
    </source>
</evidence>
<dbReference type="InterPro" id="IPR000160">
    <property type="entry name" value="GGDEF_dom"/>
</dbReference>
<dbReference type="InterPro" id="IPR035965">
    <property type="entry name" value="PAS-like_dom_sf"/>
</dbReference>
<dbReference type="Gene3D" id="3.30.70.270">
    <property type="match status" value="1"/>
</dbReference>
<evidence type="ECO:0000259" key="2">
    <source>
        <dbReference type="PROSITE" id="PS50887"/>
    </source>
</evidence>
<dbReference type="InterPro" id="IPR029787">
    <property type="entry name" value="Nucleotide_cyclase"/>
</dbReference>
<dbReference type="EC" id="2.7.7.65" evidence="3"/>
<accession>A0AAU4JYV4</accession>
<dbReference type="EMBL" id="CP108021">
    <property type="protein sequence ID" value="WUM18930.1"/>
    <property type="molecule type" value="Genomic_DNA"/>
</dbReference>
<dbReference type="PROSITE" id="PS50112">
    <property type="entry name" value="PAS"/>
    <property type="match status" value="1"/>
</dbReference>
<dbReference type="NCBIfam" id="TIGR00254">
    <property type="entry name" value="GGDEF"/>
    <property type="match status" value="1"/>
</dbReference>